<dbReference type="Pfam" id="PF01643">
    <property type="entry name" value="Acyl-ACP_TE"/>
    <property type="match status" value="1"/>
</dbReference>
<proteinExistence type="predicted"/>
<dbReference type="EMBL" id="JX188020">
    <property type="protein sequence ID" value="AGH13552.1"/>
    <property type="molecule type" value="Genomic_DNA"/>
</dbReference>
<accession>R9QZM6</accession>
<dbReference type="SUPFAM" id="SSF54637">
    <property type="entry name" value="Thioesterase/thiol ester dehydrase-isomerase"/>
    <property type="match status" value="2"/>
</dbReference>
<dbReference type="Gene3D" id="3.10.129.10">
    <property type="entry name" value="Hotdog Thioesterase"/>
    <property type="match status" value="2"/>
</dbReference>
<dbReference type="AlphaFoldDB" id="R9QZM6"/>
<name>R9QZM6_9BACT</name>
<evidence type="ECO:0000313" key="3">
    <source>
        <dbReference type="EMBL" id="AGH13552.1"/>
    </source>
</evidence>
<sequence length="236" mass="26277">METNIYRSIIQPEDIDPSGLSTIPALYRKIIAAVGLNIRKEGYGVDVMAQRGLTWALARCGIEIRRRPALYSELSVEVWKGCEDGVCHGRNVEIRDGEGEIIGCGITDWCVLDRNTHRPVVSRLDSPLESRDVNCDRPKRIGLFGGGKEVVGLAGYSECDFNGHLNNCRYVDWFFNLLPEKVTALTKPLRLDINFKSEIMRGAQILASIKEFGERQIDFCLRQGSSVACLASLSLA</sequence>
<reference evidence="3" key="1">
    <citation type="submission" date="2012-06" db="EMBL/GenBank/DDBJ databases">
        <title>A novel metagenomic alpha-L-rhamnosidase with high activity on rutin.</title>
        <authorList>
            <person name="Rabausch U."/>
            <person name="Streit W.R."/>
        </authorList>
    </citation>
    <scope>NUCLEOTIDE SEQUENCE</scope>
</reference>
<feature type="domain" description="Acyl-ACP thioesterase-like C-terminal" evidence="2">
    <location>
        <begin position="156"/>
        <end position="206"/>
    </location>
</feature>
<dbReference type="GO" id="GO:0016790">
    <property type="term" value="F:thiolester hydrolase activity"/>
    <property type="evidence" value="ECO:0007669"/>
    <property type="project" value="InterPro"/>
</dbReference>
<protein>
    <recommendedName>
        <fullName evidence="4">Acyl-ACP thioesterase</fullName>
    </recommendedName>
</protein>
<dbReference type="InterPro" id="IPR029069">
    <property type="entry name" value="HotDog_dom_sf"/>
</dbReference>
<evidence type="ECO:0000259" key="2">
    <source>
        <dbReference type="Pfam" id="PF20791"/>
    </source>
</evidence>
<organism evidence="3">
    <name type="scientific">uncultured bacterium pUR16A2</name>
    <dbReference type="NCBI Taxonomy" id="1204710"/>
    <lineage>
        <taxon>Bacteria</taxon>
        <taxon>environmental samples</taxon>
    </lineage>
</organism>
<dbReference type="InterPro" id="IPR049427">
    <property type="entry name" value="Acyl-ACP_TE_C"/>
</dbReference>
<evidence type="ECO:0000259" key="1">
    <source>
        <dbReference type="Pfam" id="PF01643"/>
    </source>
</evidence>
<evidence type="ECO:0008006" key="4">
    <source>
        <dbReference type="Google" id="ProtNLM"/>
    </source>
</evidence>
<feature type="domain" description="Acyl-ACP thioesterase N-terminal hotdog" evidence="1">
    <location>
        <begin position="11"/>
        <end position="120"/>
    </location>
</feature>
<dbReference type="Pfam" id="PF20791">
    <property type="entry name" value="Acyl-ACP_TE_C"/>
    <property type="match status" value="1"/>
</dbReference>
<dbReference type="GO" id="GO:0006633">
    <property type="term" value="P:fatty acid biosynthetic process"/>
    <property type="evidence" value="ECO:0007669"/>
    <property type="project" value="InterPro"/>
</dbReference>
<dbReference type="InterPro" id="IPR002864">
    <property type="entry name" value="Acyl-ACP_thioesterase_NHD"/>
</dbReference>